<evidence type="ECO:0000256" key="2">
    <source>
        <dbReference type="ARBA" id="ARBA00022473"/>
    </source>
</evidence>
<dbReference type="PANTHER" id="PTHR10627">
    <property type="entry name" value="SCP160"/>
    <property type="match status" value="1"/>
</dbReference>
<feature type="domain" description="SAM" evidence="7">
    <location>
        <begin position="897"/>
        <end position="960"/>
    </location>
</feature>
<dbReference type="InterPro" id="IPR047549">
    <property type="entry name" value="BICC1_KH-I_rpt1"/>
</dbReference>
<evidence type="ECO:0000256" key="5">
    <source>
        <dbReference type="PROSITE-ProRule" id="PRU00117"/>
    </source>
</evidence>
<dbReference type="CDD" id="cd22422">
    <property type="entry name" value="KH-I_BICC1_rpt3"/>
    <property type="match status" value="1"/>
</dbReference>
<dbReference type="Gene3D" id="3.30.1370.10">
    <property type="entry name" value="K Homology domain, type 1"/>
    <property type="match status" value="2"/>
</dbReference>
<feature type="compositionally biased region" description="Basic and acidic residues" evidence="6">
    <location>
        <begin position="698"/>
        <end position="711"/>
    </location>
</feature>
<dbReference type="CDD" id="cd22421">
    <property type="entry name" value="KH-I_BICC1_rpt2"/>
    <property type="match status" value="1"/>
</dbReference>
<dbReference type="InterPro" id="IPR004087">
    <property type="entry name" value="KH_dom"/>
</dbReference>
<dbReference type="SMART" id="SM00322">
    <property type="entry name" value="KH"/>
    <property type="match status" value="3"/>
</dbReference>
<comment type="similarity">
    <text evidence="1">Belongs to the BicC family.</text>
</comment>
<evidence type="ECO:0000256" key="1">
    <source>
        <dbReference type="ARBA" id="ARBA00007662"/>
    </source>
</evidence>
<dbReference type="InterPro" id="IPR036612">
    <property type="entry name" value="KH_dom_type_1_sf"/>
</dbReference>
<dbReference type="Gene3D" id="3.30.310.270">
    <property type="match status" value="1"/>
</dbReference>
<dbReference type="CDD" id="cd09520">
    <property type="entry name" value="SAM_BICC1"/>
    <property type="match status" value="1"/>
</dbReference>
<keyword evidence="2" id="KW-0217">Developmental protein</keyword>
<feature type="region of interest" description="Disordered" evidence="6">
    <location>
        <begin position="682"/>
        <end position="719"/>
    </location>
</feature>
<accession>A0AAD7WGE3</accession>
<dbReference type="FunFam" id="3.30.310.270:FF:000002">
    <property type="entry name" value="BicC family RNA binding protein 1"/>
    <property type="match status" value="1"/>
</dbReference>
<dbReference type="SMART" id="SM00454">
    <property type="entry name" value="SAM"/>
    <property type="match status" value="1"/>
</dbReference>
<evidence type="ECO:0000256" key="3">
    <source>
        <dbReference type="ARBA" id="ARBA00022737"/>
    </source>
</evidence>
<keyword evidence="3" id="KW-0677">Repeat</keyword>
<dbReference type="GO" id="GO:0005737">
    <property type="term" value="C:cytoplasm"/>
    <property type="evidence" value="ECO:0007669"/>
    <property type="project" value="TreeGrafter"/>
</dbReference>
<feature type="compositionally biased region" description="Low complexity" evidence="6">
    <location>
        <begin position="683"/>
        <end position="696"/>
    </location>
</feature>
<feature type="compositionally biased region" description="Polar residues" evidence="6">
    <location>
        <begin position="619"/>
        <end position="628"/>
    </location>
</feature>
<dbReference type="Pfam" id="PF24234">
    <property type="entry name" value="KH_BICC1_1st"/>
    <property type="match status" value="1"/>
</dbReference>
<dbReference type="FunFam" id="1.10.150.50:FF:000025">
    <property type="entry name" value="Ankyrin repeat and sterile alpha motif domain-containing 6"/>
    <property type="match status" value="1"/>
</dbReference>
<dbReference type="CDD" id="cd22420">
    <property type="entry name" value="KH-I_BICC1_rpt1"/>
    <property type="match status" value="1"/>
</dbReference>
<comment type="caution">
    <text evidence="8">The sequence shown here is derived from an EMBL/GenBank/DDBJ whole genome shotgun (WGS) entry which is preliminary data.</text>
</comment>
<dbReference type="InterPro" id="IPR054727">
    <property type="entry name" value="BICC1_KH"/>
</dbReference>
<dbReference type="Proteomes" id="UP001221898">
    <property type="component" value="Unassembled WGS sequence"/>
</dbReference>
<feature type="region of interest" description="Disordered" evidence="6">
    <location>
        <begin position="602"/>
        <end position="651"/>
    </location>
</feature>
<dbReference type="InterPro" id="IPR004088">
    <property type="entry name" value="KH_dom_type_1"/>
</dbReference>
<dbReference type="AlphaFoldDB" id="A0AAD7WGE3"/>
<dbReference type="InterPro" id="IPR037974">
    <property type="entry name" value="BICC1_SAM_dom"/>
</dbReference>
<dbReference type="GO" id="GO:0003723">
    <property type="term" value="F:RNA binding"/>
    <property type="evidence" value="ECO:0007669"/>
    <property type="project" value="UniProtKB-UniRule"/>
</dbReference>
<dbReference type="EMBL" id="JAINUG010000110">
    <property type="protein sequence ID" value="KAJ8396027.1"/>
    <property type="molecule type" value="Genomic_DNA"/>
</dbReference>
<dbReference type="SUPFAM" id="SSF47769">
    <property type="entry name" value="SAM/Pointed domain"/>
    <property type="match status" value="1"/>
</dbReference>
<feature type="compositionally biased region" description="Polar residues" evidence="6">
    <location>
        <begin position="1"/>
        <end position="22"/>
    </location>
</feature>
<dbReference type="InterPro" id="IPR047554">
    <property type="entry name" value="BICC1_KH-I_rpt2"/>
</dbReference>
<dbReference type="Pfam" id="PF00013">
    <property type="entry name" value="KH_1"/>
    <property type="match status" value="2"/>
</dbReference>
<keyword evidence="4 5" id="KW-0694">RNA-binding</keyword>
<evidence type="ECO:0000313" key="8">
    <source>
        <dbReference type="EMBL" id="KAJ8396027.1"/>
    </source>
</evidence>
<evidence type="ECO:0000259" key="7">
    <source>
        <dbReference type="PROSITE" id="PS50105"/>
    </source>
</evidence>
<dbReference type="Pfam" id="PF00536">
    <property type="entry name" value="SAM_1"/>
    <property type="match status" value="1"/>
</dbReference>
<dbReference type="InterPro" id="IPR013761">
    <property type="entry name" value="SAM/pointed_sf"/>
</dbReference>
<dbReference type="Gene3D" id="1.10.150.50">
    <property type="entry name" value="Transcription Factor, Ets-1"/>
    <property type="match status" value="1"/>
</dbReference>
<dbReference type="InterPro" id="IPR047553">
    <property type="entry name" value="BICC1_KH-I_rpt3"/>
</dbReference>
<dbReference type="InterPro" id="IPR001660">
    <property type="entry name" value="SAM"/>
</dbReference>
<evidence type="ECO:0000256" key="6">
    <source>
        <dbReference type="SAM" id="MobiDB-lite"/>
    </source>
</evidence>
<dbReference type="Pfam" id="PF22985">
    <property type="entry name" value="KH_BICC1"/>
    <property type="match status" value="2"/>
</dbReference>
<protein>
    <recommendedName>
        <fullName evidence="7">SAM domain-containing protein</fullName>
    </recommendedName>
</protein>
<reference evidence="8" key="1">
    <citation type="journal article" date="2023" name="Science">
        <title>Genome structures resolve the early diversification of teleost fishes.</title>
        <authorList>
            <person name="Parey E."/>
            <person name="Louis A."/>
            <person name="Montfort J."/>
            <person name="Bouchez O."/>
            <person name="Roques C."/>
            <person name="Iampietro C."/>
            <person name="Lluch J."/>
            <person name="Castinel A."/>
            <person name="Donnadieu C."/>
            <person name="Desvignes T."/>
            <person name="Floi Bucao C."/>
            <person name="Jouanno E."/>
            <person name="Wen M."/>
            <person name="Mejri S."/>
            <person name="Dirks R."/>
            <person name="Jansen H."/>
            <person name="Henkel C."/>
            <person name="Chen W.J."/>
            <person name="Zahm M."/>
            <person name="Cabau C."/>
            <person name="Klopp C."/>
            <person name="Thompson A.W."/>
            <person name="Robinson-Rechavi M."/>
            <person name="Braasch I."/>
            <person name="Lecointre G."/>
            <person name="Bobe J."/>
            <person name="Postlethwait J.H."/>
            <person name="Berthelot C."/>
            <person name="Roest Crollius H."/>
            <person name="Guiguen Y."/>
        </authorList>
    </citation>
    <scope>NUCLEOTIDE SEQUENCE</scope>
    <source>
        <strain evidence="8">NC1722</strain>
    </source>
</reference>
<keyword evidence="9" id="KW-1185">Reference proteome</keyword>
<feature type="region of interest" description="Disordered" evidence="6">
    <location>
        <begin position="1"/>
        <end position="52"/>
    </location>
</feature>
<organism evidence="8 9">
    <name type="scientific">Aldrovandia affinis</name>
    <dbReference type="NCBI Taxonomy" id="143900"/>
    <lineage>
        <taxon>Eukaryota</taxon>
        <taxon>Metazoa</taxon>
        <taxon>Chordata</taxon>
        <taxon>Craniata</taxon>
        <taxon>Vertebrata</taxon>
        <taxon>Euteleostomi</taxon>
        <taxon>Actinopterygii</taxon>
        <taxon>Neopterygii</taxon>
        <taxon>Teleostei</taxon>
        <taxon>Notacanthiformes</taxon>
        <taxon>Halosauridae</taxon>
        <taxon>Aldrovandia</taxon>
    </lineage>
</organism>
<dbReference type="PROSITE" id="PS50105">
    <property type="entry name" value="SAM_DOMAIN"/>
    <property type="match status" value="1"/>
</dbReference>
<sequence>MAAQCDSLTGYLQQSDPGSNSERSTDSPLPVSEDDSSGPPAPPDPEWTEERFRVDRKKLEVMLLAATEGRVNGGEDFFQKVMEETKTQIAWPSKLKIGAKSKKDPHIKVSGKKDNVKEAKEKIMSVLDTKSNRVTLKMDVSHTEHSHVIGKGGNNIKKVMEDTGCHIHFPDSNRNNQAEKSNQVSIAGQPAGVEAARARIRELLPLVLMFELPVMVQVNPDPSSPTIQHISQTYNISVSFKQRSRLYGATGVVRGSQNNAAAVKRGTAVLLEHLAGSLSSAISVSTQLDIAPQHHLFMMGRNGSNIKHIMQRTGAQIHFPDPNNPQKKSTVYLQGTIDSVCLARQYLMGCLPLVLMFDIKEDVEVEPQCVTSLMEQLDVFISIKPKPRQPSKSVIVKSVERNALNMYEARKFLLGLESSGVAVPSSSSPPAVICPVGLDILASAGLGLTSLGLLAPTAASMTSSSVPNSLLNALNSASVPNSLLNALNNSISPMQPSSSSTASPTLWSSSLASPSSTPGFSSALMIHPAAQAALTSILLSGVQGYTQSTPSPPPGLAPIDTQVNGVPDCGKTASPLNGHIKHPGSVYSRMSAASLADKVLNSGHSDPVQEASGHCPSEPLSSKSSPDEGSNDAFVEVGMPRSPSHSANSNELKQMLASCKTSAGKRQAVELLQGTKNSHLHSDCLLSDSDSSASESPVADKRAPGSERAAERAAQQNSERIRLAPDSSFASMQAFDYEQKKLLATKAMLKKPVVTEVRTPTNTWSGLGFSKSMPAETIKELRRANHVSYKPTMSTTYEGSPLSLSRSNSREGVGSGSDSDNWRDRNGGLPGHSEFPTAISPKRKQNKSGEDWEPSSTVSEWDGGRLTEVEHYLSSSSYMDCISSMTGSNGCSLNTSFKGSDLPELFSKLGLGKYTDVFQQQEIDLQTFLTLTDQDLKELGITTFGARRKMLLAISELNKNRRKLFEPPNIRSSFLEGGASGRLPRQFHSDIASSLRGPSKVEGAPSYSDMIRDGSPTHCVALRAVAQAAECRSCLVYRHGHTPLCLQSTAHRELQNRE</sequence>
<dbReference type="PANTHER" id="PTHR10627:SF78">
    <property type="entry name" value="PROTEIN BICAUDAL C HOMOLOG 1"/>
    <property type="match status" value="1"/>
</dbReference>
<feature type="region of interest" description="Disordered" evidence="6">
    <location>
        <begin position="789"/>
        <end position="860"/>
    </location>
</feature>
<dbReference type="PROSITE" id="PS50084">
    <property type="entry name" value="KH_TYPE_1"/>
    <property type="match status" value="2"/>
</dbReference>
<gene>
    <name evidence="8" type="ORF">AAFF_G00025590</name>
</gene>
<feature type="compositionally biased region" description="Polar residues" evidence="6">
    <location>
        <begin position="791"/>
        <end position="807"/>
    </location>
</feature>
<evidence type="ECO:0000256" key="4">
    <source>
        <dbReference type="ARBA" id="ARBA00022884"/>
    </source>
</evidence>
<dbReference type="SUPFAM" id="SSF54791">
    <property type="entry name" value="Eukaryotic type KH-domain (KH-domain type I)"/>
    <property type="match status" value="3"/>
</dbReference>
<evidence type="ECO:0000313" key="9">
    <source>
        <dbReference type="Proteomes" id="UP001221898"/>
    </source>
</evidence>
<name>A0AAD7WGE3_9TELE</name>
<proteinExistence type="inferred from homology"/>